<accession>A0A197JEW2</accession>
<protein>
    <submittedName>
        <fullName evidence="1">Uncharacterized protein</fullName>
    </submittedName>
</protein>
<gene>
    <name evidence="1" type="ORF">K457DRAFT_25465</name>
</gene>
<dbReference type="OrthoDB" id="2434038at2759"/>
<evidence type="ECO:0000313" key="2">
    <source>
        <dbReference type="Proteomes" id="UP000078512"/>
    </source>
</evidence>
<keyword evidence="2" id="KW-1185">Reference proteome</keyword>
<proteinExistence type="predicted"/>
<organism evidence="1 2">
    <name type="scientific">Linnemannia elongata AG-77</name>
    <dbReference type="NCBI Taxonomy" id="1314771"/>
    <lineage>
        <taxon>Eukaryota</taxon>
        <taxon>Fungi</taxon>
        <taxon>Fungi incertae sedis</taxon>
        <taxon>Mucoromycota</taxon>
        <taxon>Mortierellomycotina</taxon>
        <taxon>Mortierellomycetes</taxon>
        <taxon>Mortierellales</taxon>
        <taxon>Mortierellaceae</taxon>
        <taxon>Linnemannia</taxon>
    </lineage>
</organism>
<name>A0A197JEW2_9FUNG</name>
<reference evidence="1 2" key="1">
    <citation type="submission" date="2016-05" db="EMBL/GenBank/DDBJ databases">
        <title>Genome sequencing reveals origins of a unique bacterial endosymbiosis in the earliest lineages of terrestrial Fungi.</title>
        <authorList>
            <consortium name="DOE Joint Genome Institute"/>
            <person name="Uehling J."/>
            <person name="Gryganskyi A."/>
            <person name="Hameed K."/>
            <person name="Tschaplinski T."/>
            <person name="Misztal P."/>
            <person name="Wu S."/>
            <person name="Desiro A."/>
            <person name="Vande Pol N."/>
            <person name="Du Z.-Y."/>
            <person name="Zienkiewicz A."/>
            <person name="Zienkiewicz K."/>
            <person name="Morin E."/>
            <person name="Tisserant E."/>
            <person name="Splivallo R."/>
            <person name="Hainaut M."/>
            <person name="Henrissat B."/>
            <person name="Ohm R."/>
            <person name="Kuo A."/>
            <person name="Yan J."/>
            <person name="Lipzen A."/>
            <person name="Nolan M."/>
            <person name="Labutti K."/>
            <person name="Barry K."/>
            <person name="Goldstein A."/>
            <person name="Labbe J."/>
            <person name="Schadt C."/>
            <person name="Tuskan G."/>
            <person name="Grigoriev I."/>
            <person name="Martin F."/>
            <person name="Vilgalys R."/>
            <person name="Bonito G."/>
        </authorList>
    </citation>
    <scope>NUCLEOTIDE SEQUENCE [LARGE SCALE GENOMIC DNA]</scope>
    <source>
        <strain evidence="1 2">AG-77</strain>
    </source>
</reference>
<dbReference type="EMBL" id="KV442132">
    <property type="protein sequence ID" value="OAQ23031.1"/>
    <property type="molecule type" value="Genomic_DNA"/>
</dbReference>
<dbReference type="AlphaFoldDB" id="A0A197JEW2"/>
<sequence length="154" mass="17290">MAEAILDGIERRRQAVEKRASISHIETSLPPCHGPEASISNYTQREREVEGNLDSFYGSVVLKKRKWNTRKARAEEYRLTVDHLSQLVGGSTGAKRDEDNKDIIGVGLGKFSSKIRLSSLHESFQSYFVQKARSLGYIVVGVNELYTVKKCPTC</sequence>
<evidence type="ECO:0000313" key="1">
    <source>
        <dbReference type="EMBL" id="OAQ23031.1"/>
    </source>
</evidence>
<dbReference type="Proteomes" id="UP000078512">
    <property type="component" value="Unassembled WGS sequence"/>
</dbReference>